<dbReference type="GO" id="GO:0005856">
    <property type="term" value="C:cytoskeleton"/>
    <property type="evidence" value="ECO:0007669"/>
    <property type="project" value="UniProtKB-SubCell"/>
</dbReference>
<name>A0A8C4TQ15_ERPCA</name>
<dbReference type="FunFam" id="3.30.420.40:FF:000058">
    <property type="entry name" value="Putative actin-related protein 5"/>
    <property type="match status" value="1"/>
</dbReference>
<feature type="region of interest" description="Disordered" evidence="5">
    <location>
        <begin position="1"/>
        <end position="37"/>
    </location>
</feature>
<comment type="similarity">
    <text evidence="2 4">Belongs to the actin family.</text>
</comment>
<dbReference type="FunFam" id="3.90.640.10:FF:000007">
    <property type="entry name" value="Actin like 7B"/>
    <property type="match status" value="1"/>
</dbReference>
<gene>
    <name evidence="6" type="primary">ACTL7A</name>
</gene>
<dbReference type="SUPFAM" id="SSF53067">
    <property type="entry name" value="Actin-like ATPase domain"/>
    <property type="match status" value="2"/>
</dbReference>
<dbReference type="Pfam" id="PF00022">
    <property type="entry name" value="Actin"/>
    <property type="match status" value="1"/>
</dbReference>
<dbReference type="FunFam" id="3.30.420.40:FF:000050">
    <property type="entry name" value="Actin, alpha skeletal muscle"/>
    <property type="match status" value="1"/>
</dbReference>
<dbReference type="SMART" id="SM00268">
    <property type="entry name" value="ACTIN"/>
    <property type="match status" value="1"/>
</dbReference>
<evidence type="ECO:0000313" key="6">
    <source>
        <dbReference type="Ensembl" id="ENSECRP00000033610.1"/>
    </source>
</evidence>
<proteinExistence type="inferred from homology"/>
<accession>A0A8C4TQ15</accession>
<reference evidence="6" key="2">
    <citation type="submission" date="2025-08" db="UniProtKB">
        <authorList>
            <consortium name="Ensembl"/>
        </authorList>
    </citation>
    <scope>IDENTIFICATION</scope>
</reference>
<reference evidence="6" key="3">
    <citation type="submission" date="2025-09" db="UniProtKB">
        <authorList>
            <consortium name="Ensembl"/>
        </authorList>
    </citation>
    <scope>IDENTIFICATION</scope>
</reference>
<organism evidence="6 7">
    <name type="scientific">Erpetoichthys calabaricus</name>
    <name type="common">Rope fish</name>
    <name type="synonym">Calamoichthys calabaricus</name>
    <dbReference type="NCBI Taxonomy" id="27687"/>
    <lineage>
        <taxon>Eukaryota</taxon>
        <taxon>Metazoa</taxon>
        <taxon>Chordata</taxon>
        <taxon>Craniata</taxon>
        <taxon>Vertebrata</taxon>
        <taxon>Euteleostomi</taxon>
        <taxon>Actinopterygii</taxon>
        <taxon>Polypteriformes</taxon>
        <taxon>Polypteridae</taxon>
        <taxon>Erpetoichthys</taxon>
    </lineage>
</organism>
<evidence type="ECO:0000256" key="5">
    <source>
        <dbReference type="SAM" id="MobiDB-lite"/>
    </source>
</evidence>
<evidence type="ECO:0000256" key="3">
    <source>
        <dbReference type="ARBA" id="ARBA00023212"/>
    </source>
</evidence>
<reference evidence="6" key="1">
    <citation type="submission" date="2021-06" db="EMBL/GenBank/DDBJ databases">
        <authorList>
            <consortium name="Wellcome Sanger Institute Data Sharing"/>
        </authorList>
    </citation>
    <scope>NUCLEOTIDE SEQUENCE [LARGE SCALE GENOMIC DNA]</scope>
</reference>
<dbReference type="Gene3D" id="3.90.640.10">
    <property type="entry name" value="Actin, Chain A, domain 4"/>
    <property type="match status" value="1"/>
</dbReference>
<evidence type="ECO:0000313" key="7">
    <source>
        <dbReference type="Proteomes" id="UP000694620"/>
    </source>
</evidence>
<evidence type="ECO:0000256" key="2">
    <source>
        <dbReference type="ARBA" id="ARBA00006752"/>
    </source>
</evidence>
<sequence>MLTISENVVTEGPELCEEPTGFHSKGDPSTTKQLDKETEREVVDCYKTIPCENSVEQIKLDEQKEQTILEHSEMPDKSPAKRVDVSFVSDKETVVLDLGTGYLKAGFSKEKRPSCVIPCLAGKHHWKSTQLERRKIGSFVGRQTFLEKTRPLNHGIVTDWESLKDLLNYVFKQKLTISVEEHAVLVSDPPMSPVKNRERCAEMMFEDFCIPAMCIAYQPVLSLFSCGTTTGVVVDSGYGVSHSVPIYDGHYMPSNIVRANYAGQDLNEYLLNLLKQSNRGSNAALQDVLEDIKQKYCYISLNAEHEMKTPSKYQMEYKLPDGQLITLGSERFQCPEAMFNPKMMGSEELALHMMALRSFCRCEVNIRKELMKNFVICGGSTMFQGFPERFEHELAMMALDGTPGVVALPDRSSASWIGGSVLASLQEFQPFWIHKREYEECGPFVLHQKYF</sequence>
<dbReference type="AlphaFoldDB" id="A0A8C4TQ15"/>
<dbReference type="Proteomes" id="UP000694620">
    <property type="component" value="Chromosome 7"/>
</dbReference>
<keyword evidence="3" id="KW-0963">Cytoplasm</keyword>
<protein>
    <submittedName>
        <fullName evidence="6">Actin like 7A</fullName>
    </submittedName>
</protein>
<dbReference type="PANTHER" id="PTHR11937">
    <property type="entry name" value="ACTIN"/>
    <property type="match status" value="1"/>
</dbReference>
<evidence type="ECO:0000256" key="1">
    <source>
        <dbReference type="ARBA" id="ARBA00004245"/>
    </source>
</evidence>
<dbReference type="GeneTree" id="ENSGT00940000162158"/>
<dbReference type="PRINTS" id="PR00190">
    <property type="entry name" value="ACTIN"/>
</dbReference>
<evidence type="ECO:0000256" key="4">
    <source>
        <dbReference type="RuleBase" id="RU000487"/>
    </source>
</evidence>
<dbReference type="InterPro" id="IPR043129">
    <property type="entry name" value="ATPase_NBD"/>
</dbReference>
<comment type="subcellular location">
    <subcellularLocation>
        <location evidence="1">Cytoplasm</location>
        <location evidence="1">Cytoskeleton</location>
    </subcellularLocation>
</comment>
<dbReference type="Ensembl" id="ENSECRT00000034340.1">
    <property type="protein sequence ID" value="ENSECRP00000033610.1"/>
    <property type="gene ID" value="ENSECRG00000022756.1"/>
</dbReference>
<keyword evidence="3" id="KW-0206">Cytoskeleton</keyword>
<keyword evidence="7" id="KW-1185">Reference proteome</keyword>
<dbReference type="Gene3D" id="3.30.420.40">
    <property type="match status" value="2"/>
</dbReference>
<dbReference type="InterPro" id="IPR004000">
    <property type="entry name" value="Actin"/>
</dbReference>